<keyword evidence="7 10" id="KW-0472">Membrane</keyword>
<protein>
    <recommendedName>
        <fullName evidence="2">undecaprenyl-diphosphate phosphatase</fullName>
        <ecNumber evidence="2">3.6.1.27</ecNumber>
    </recommendedName>
    <alternativeName>
        <fullName evidence="8">Undecaprenyl pyrophosphate phosphatase</fullName>
    </alternativeName>
</protein>
<gene>
    <name evidence="12" type="ORF">GCM10022394_06240</name>
</gene>
<evidence type="ECO:0000256" key="5">
    <source>
        <dbReference type="ARBA" id="ARBA00022801"/>
    </source>
</evidence>
<evidence type="ECO:0000256" key="2">
    <source>
        <dbReference type="ARBA" id="ARBA00012374"/>
    </source>
</evidence>
<evidence type="ECO:0000256" key="4">
    <source>
        <dbReference type="ARBA" id="ARBA00022692"/>
    </source>
</evidence>
<dbReference type="SUPFAM" id="SSF48317">
    <property type="entry name" value="Acid phosphatase/Vanadium-dependent haloperoxidase"/>
    <property type="match status" value="1"/>
</dbReference>
<evidence type="ECO:0000256" key="8">
    <source>
        <dbReference type="ARBA" id="ARBA00032707"/>
    </source>
</evidence>
<evidence type="ECO:0000256" key="3">
    <source>
        <dbReference type="ARBA" id="ARBA00022475"/>
    </source>
</evidence>
<dbReference type="PANTHER" id="PTHR14969:SF62">
    <property type="entry name" value="DECAPRENYLPHOSPHORYL-5-PHOSPHORIBOSE PHOSPHATASE RV3807C-RELATED"/>
    <property type="match status" value="1"/>
</dbReference>
<evidence type="ECO:0000256" key="9">
    <source>
        <dbReference type="ARBA" id="ARBA00047594"/>
    </source>
</evidence>
<dbReference type="Gene3D" id="1.20.144.10">
    <property type="entry name" value="Phosphatidic acid phosphatase type 2/haloperoxidase"/>
    <property type="match status" value="1"/>
</dbReference>
<organism evidence="12 13">
    <name type="scientific">Zobellella aerophila</name>
    <dbReference type="NCBI Taxonomy" id="870480"/>
    <lineage>
        <taxon>Bacteria</taxon>
        <taxon>Pseudomonadati</taxon>
        <taxon>Pseudomonadota</taxon>
        <taxon>Gammaproteobacteria</taxon>
        <taxon>Aeromonadales</taxon>
        <taxon>Aeromonadaceae</taxon>
        <taxon>Zobellella</taxon>
    </lineage>
</organism>
<dbReference type="PANTHER" id="PTHR14969">
    <property type="entry name" value="SPHINGOSINE-1-PHOSPHATE PHOSPHOHYDROLASE"/>
    <property type="match status" value="1"/>
</dbReference>
<evidence type="ECO:0000256" key="1">
    <source>
        <dbReference type="ARBA" id="ARBA00004651"/>
    </source>
</evidence>
<comment type="caution">
    <text evidence="12">The sequence shown here is derived from an EMBL/GenBank/DDBJ whole genome shotgun (WGS) entry which is preliminary data.</text>
</comment>
<keyword evidence="4 10" id="KW-0812">Transmembrane</keyword>
<keyword evidence="13" id="KW-1185">Reference proteome</keyword>
<comment type="subcellular location">
    <subcellularLocation>
        <location evidence="1">Cell membrane</location>
        <topology evidence="1">Multi-pass membrane protein</topology>
    </subcellularLocation>
</comment>
<dbReference type="Proteomes" id="UP001500795">
    <property type="component" value="Unassembled WGS sequence"/>
</dbReference>
<dbReference type="SMART" id="SM00014">
    <property type="entry name" value="acidPPc"/>
    <property type="match status" value="1"/>
</dbReference>
<accession>A0ABP6V670</accession>
<evidence type="ECO:0000313" key="12">
    <source>
        <dbReference type="EMBL" id="GAA3529735.1"/>
    </source>
</evidence>
<evidence type="ECO:0000256" key="10">
    <source>
        <dbReference type="SAM" id="Phobius"/>
    </source>
</evidence>
<proteinExistence type="predicted"/>
<keyword evidence="5" id="KW-0378">Hydrolase</keyword>
<feature type="transmembrane region" description="Helical" evidence="10">
    <location>
        <begin position="113"/>
        <end position="138"/>
    </location>
</feature>
<dbReference type="InterPro" id="IPR000326">
    <property type="entry name" value="PAP2/HPO"/>
</dbReference>
<dbReference type="InterPro" id="IPR036938">
    <property type="entry name" value="PAP2/HPO_sf"/>
</dbReference>
<feature type="transmembrane region" description="Helical" evidence="10">
    <location>
        <begin position="57"/>
        <end position="78"/>
    </location>
</feature>
<dbReference type="EC" id="3.6.1.27" evidence="2"/>
<sequence>MRLDTLTRWDHLLFQKSQSHSYWRQWAGVSRWVSRTGDGPPYAVLGLVLWFSHLPQLQGYVVDALMAFVLELPCYLAIKNTCKRRRPTAAIAGCQAYIQPSDQFSLPSGHTAAAFLMAVLAVAHLGIWGVLALPWALMVGLSRVLLGVHFPSDILAGAALGGGIACFILWS</sequence>
<evidence type="ECO:0000256" key="6">
    <source>
        <dbReference type="ARBA" id="ARBA00022989"/>
    </source>
</evidence>
<dbReference type="EMBL" id="BAABCX010000001">
    <property type="protein sequence ID" value="GAA3529735.1"/>
    <property type="molecule type" value="Genomic_DNA"/>
</dbReference>
<keyword evidence="6 10" id="KW-1133">Transmembrane helix</keyword>
<feature type="domain" description="Phosphatidic acid phosphatase type 2/haloperoxidase" evidence="11">
    <location>
        <begin position="61"/>
        <end position="169"/>
    </location>
</feature>
<feature type="transmembrane region" description="Helical" evidence="10">
    <location>
        <begin position="150"/>
        <end position="170"/>
    </location>
</feature>
<dbReference type="Pfam" id="PF01569">
    <property type="entry name" value="PAP2"/>
    <property type="match status" value="1"/>
</dbReference>
<name>A0ABP6V670_9GAMM</name>
<evidence type="ECO:0000313" key="13">
    <source>
        <dbReference type="Proteomes" id="UP001500795"/>
    </source>
</evidence>
<comment type="catalytic activity">
    <reaction evidence="9">
        <text>di-trans,octa-cis-undecaprenyl diphosphate + H2O = di-trans,octa-cis-undecaprenyl phosphate + phosphate + H(+)</text>
        <dbReference type="Rhea" id="RHEA:28094"/>
        <dbReference type="ChEBI" id="CHEBI:15377"/>
        <dbReference type="ChEBI" id="CHEBI:15378"/>
        <dbReference type="ChEBI" id="CHEBI:43474"/>
        <dbReference type="ChEBI" id="CHEBI:58405"/>
        <dbReference type="ChEBI" id="CHEBI:60392"/>
        <dbReference type="EC" id="3.6.1.27"/>
    </reaction>
</comment>
<evidence type="ECO:0000256" key="7">
    <source>
        <dbReference type="ARBA" id="ARBA00023136"/>
    </source>
</evidence>
<keyword evidence="3" id="KW-1003">Cell membrane</keyword>
<reference evidence="13" key="1">
    <citation type="journal article" date="2019" name="Int. J. Syst. Evol. Microbiol.">
        <title>The Global Catalogue of Microorganisms (GCM) 10K type strain sequencing project: providing services to taxonomists for standard genome sequencing and annotation.</title>
        <authorList>
            <consortium name="The Broad Institute Genomics Platform"/>
            <consortium name="The Broad Institute Genome Sequencing Center for Infectious Disease"/>
            <person name="Wu L."/>
            <person name="Ma J."/>
        </authorList>
    </citation>
    <scope>NUCLEOTIDE SEQUENCE [LARGE SCALE GENOMIC DNA]</scope>
    <source>
        <strain evidence="13">JCM 17110</strain>
    </source>
</reference>
<evidence type="ECO:0000259" key="11">
    <source>
        <dbReference type="SMART" id="SM00014"/>
    </source>
</evidence>